<protein>
    <recommendedName>
        <fullName evidence="2">protein-glutamate methylesterase</fullName>
        <ecNumber evidence="2">3.1.1.61</ecNumber>
    </recommendedName>
</protein>
<gene>
    <name evidence="6" type="ORF">NDI38_08940</name>
</gene>
<feature type="domain" description="CheB-type methylesterase" evidence="5">
    <location>
        <begin position="1"/>
        <end position="188"/>
    </location>
</feature>
<dbReference type="Proteomes" id="UP001476950">
    <property type="component" value="Unassembled WGS sequence"/>
</dbReference>
<comment type="catalytic activity">
    <reaction evidence="3">
        <text>[protein]-L-glutamate 5-O-methyl ester + H2O = L-glutamyl-[protein] + methanol + H(+)</text>
        <dbReference type="Rhea" id="RHEA:23236"/>
        <dbReference type="Rhea" id="RHEA-COMP:10208"/>
        <dbReference type="Rhea" id="RHEA-COMP:10311"/>
        <dbReference type="ChEBI" id="CHEBI:15377"/>
        <dbReference type="ChEBI" id="CHEBI:15378"/>
        <dbReference type="ChEBI" id="CHEBI:17790"/>
        <dbReference type="ChEBI" id="CHEBI:29973"/>
        <dbReference type="ChEBI" id="CHEBI:82795"/>
        <dbReference type="EC" id="3.1.1.61"/>
    </reaction>
</comment>
<sequence>MHFKLLVIGTSLGGFSALKVVLGGLIPPFPLAIAVVQHRHKESGSLMSGSMQQYTKLSVHDAEDKDELMPGHVYLAPADYHLLIEQDYLALSVDEPVCFARPSIDVLFESAADVYSDRTIGVILTGANHDGTKGLARIKARGGLAIVQDPATAETRTMPQAAIDMTRVDAILPLPDIAPYLVNLLCRARS</sequence>
<feature type="active site" evidence="4">
    <location>
        <position position="130"/>
    </location>
</feature>
<dbReference type="CDD" id="cd16433">
    <property type="entry name" value="CheB"/>
    <property type="match status" value="1"/>
</dbReference>
<evidence type="ECO:0000256" key="4">
    <source>
        <dbReference type="PROSITE-ProRule" id="PRU00050"/>
    </source>
</evidence>
<evidence type="ECO:0000313" key="6">
    <source>
        <dbReference type="EMBL" id="MEP1058563.1"/>
    </source>
</evidence>
<evidence type="ECO:0000256" key="3">
    <source>
        <dbReference type="ARBA" id="ARBA00048267"/>
    </source>
</evidence>
<dbReference type="RefSeq" id="WP_190447893.1">
    <property type="nucleotide sequence ID" value="NZ_JAMPLM010000005.1"/>
</dbReference>
<evidence type="ECO:0000256" key="1">
    <source>
        <dbReference type="ARBA" id="ARBA00022801"/>
    </source>
</evidence>
<feature type="active site" evidence="4">
    <location>
        <position position="11"/>
    </location>
</feature>
<keyword evidence="4" id="KW-0145">Chemotaxis</keyword>
<accession>A0ABV0KH37</accession>
<dbReference type="Gene3D" id="3.40.50.180">
    <property type="entry name" value="Methylesterase CheB, C-terminal domain"/>
    <property type="match status" value="1"/>
</dbReference>
<proteinExistence type="predicted"/>
<keyword evidence="7" id="KW-1185">Reference proteome</keyword>
<keyword evidence="1 4" id="KW-0378">Hydrolase</keyword>
<organism evidence="6 7">
    <name type="scientific">Stenomitos frigidus AS-A4</name>
    <dbReference type="NCBI Taxonomy" id="2933935"/>
    <lineage>
        <taxon>Bacteria</taxon>
        <taxon>Bacillati</taxon>
        <taxon>Cyanobacteriota</taxon>
        <taxon>Cyanophyceae</taxon>
        <taxon>Leptolyngbyales</taxon>
        <taxon>Leptolyngbyaceae</taxon>
        <taxon>Stenomitos</taxon>
    </lineage>
</organism>
<dbReference type="EMBL" id="JAMPLM010000005">
    <property type="protein sequence ID" value="MEP1058563.1"/>
    <property type="molecule type" value="Genomic_DNA"/>
</dbReference>
<evidence type="ECO:0000256" key="2">
    <source>
        <dbReference type="ARBA" id="ARBA00039140"/>
    </source>
</evidence>
<dbReference type="Pfam" id="PF01339">
    <property type="entry name" value="CheB_methylest"/>
    <property type="match status" value="1"/>
</dbReference>
<dbReference type="PROSITE" id="PS50122">
    <property type="entry name" value="CHEB"/>
    <property type="match status" value="1"/>
</dbReference>
<comment type="caution">
    <text evidence="6">The sequence shown here is derived from an EMBL/GenBank/DDBJ whole genome shotgun (WGS) entry which is preliminary data.</text>
</comment>
<dbReference type="PANTHER" id="PTHR42872">
    <property type="entry name" value="PROTEIN-GLUTAMATE METHYLESTERASE/PROTEIN-GLUTAMINE GLUTAMINASE"/>
    <property type="match status" value="1"/>
</dbReference>
<dbReference type="InterPro" id="IPR035909">
    <property type="entry name" value="CheB_C"/>
</dbReference>
<dbReference type="InterPro" id="IPR000673">
    <property type="entry name" value="Sig_transdc_resp-reg_Me-estase"/>
</dbReference>
<feature type="active site" evidence="4">
    <location>
        <position position="38"/>
    </location>
</feature>
<dbReference type="EC" id="3.1.1.61" evidence="2"/>
<reference evidence="6 7" key="1">
    <citation type="submission" date="2022-04" db="EMBL/GenBank/DDBJ databases">
        <title>Positive selection, recombination, and allopatry shape intraspecific diversity of widespread and dominant cyanobacteria.</title>
        <authorList>
            <person name="Wei J."/>
            <person name="Shu W."/>
            <person name="Hu C."/>
        </authorList>
    </citation>
    <scope>NUCLEOTIDE SEQUENCE [LARGE SCALE GENOMIC DNA]</scope>
    <source>
        <strain evidence="6 7">AS-A4</strain>
    </source>
</reference>
<dbReference type="SUPFAM" id="SSF52738">
    <property type="entry name" value="Methylesterase CheB, C-terminal domain"/>
    <property type="match status" value="1"/>
</dbReference>
<dbReference type="PANTHER" id="PTHR42872:SF3">
    <property type="entry name" value="PROTEIN-GLUTAMATE METHYLESTERASE_PROTEIN-GLUTAMINE GLUTAMINASE 1"/>
    <property type="match status" value="1"/>
</dbReference>
<evidence type="ECO:0000259" key="5">
    <source>
        <dbReference type="PROSITE" id="PS50122"/>
    </source>
</evidence>
<evidence type="ECO:0000313" key="7">
    <source>
        <dbReference type="Proteomes" id="UP001476950"/>
    </source>
</evidence>
<name>A0ABV0KH37_9CYAN</name>